<feature type="region of interest" description="Disordered" evidence="1">
    <location>
        <begin position="126"/>
        <end position="146"/>
    </location>
</feature>
<feature type="compositionally biased region" description="Low complexity" evidence="1">
    <location>
        <begin position="39"/>
        <end position="56"/>
    </location>
</feature>
<evidence type="ECO:0000313" key="3">
    <source>
        <dbReference type="Proteomes" id="UP000239649"/>
    </source>
</evidence>
<accession>A0A2P6V4Z9</accession>
<proteinExistence type="predicted"/>
<feature type="compositionally biased region" description="Gly residues" evidence="1">
    <location>
        <begin position="57"/>
        <end position="66"/>
    </location>
</feature>
<feature type="compositionally biased region" description="Polar residues" evidence="1">
    <location>
        <begin position="416"/>
        <end position="433"/>
    </location>
</feature>
<protein>
    <submittedName>
        <fullName evidence="2">Uncharacterized protein</fullName>
    </submittedName>
</protein>
<dbReference type="OrthoDB" id="515172at2759"/>
<name>A0A2P6V4Z9_9CHLO</name>
<feature type="region of interest" description="Disordered" evidence="1">
    <location>
        <begin position="1"/>
        <end position="67"/>
    </location>
</feature>
<dbReference type="STRING" id="554055.A0A2P6V4Z9"/>
<feature type="region of interest" description="Disordered" evidence="1">
    <location>
        <begin position="339"/>
        <end position="402"/>
    </location>
</feature>
<dbReference type="Proteomes" id="UP000239649">
    <property type="component" value="Unassembled WGS sequence"/>
</dbReference>
<dbReference type="EMBL" id="LHPF02000029">
    <property type="protein sequence ID" value="PSC69166.1"/>
    <property type="molecule type" value="Genomic_DNA"/>
</dbReference>
<feature type="compositionally biased region" description="Low complexity" evidence="1">
    <location>
        <begin position="378"/>
        <end position="402"/>
    </location>
</feature>
<sequence>MEVLAAAAQQEVLRESDGSLGSSEHVQPQSQRCRWQPTRSGAAARGGSSSAGSPGPAAGGGAGGSGAARTKAAITAEVAASHGARVAADPADALTGWAAEVAEQLGAADAAYTAARDAHQAADAERAAAREAYRADQKSEGKSAEWHAKVATAQQAHDALREAREALYSLQALAELLGRELARRGLAPPPGAADSGGGGAAPGGGEAWPCAVPASQGTKRKRGAPPEGCPFCGHCYTVRDGLSSKLDAGGGRLHLRRCQCRKKTPPCRNCPECKQRADVMQLGEGAAFELCQRQYACAICACKCPGAGKWIESDPESRRAFRERTQERQDMLAQLGWQDASAAQPTSTAGGTASAATAAPSTSAGQEAVQQRPRRRAASQQQPAGGASAGGAQSARSGPSRRLPADIRQQLEALQAQRTQQAGQHTTGQSLSSGHPHEDCTSDCCSAPTVPAPGSAMAAAAAPCVAAPDPACLSALAAALQQQAASSSDAPSLAAAAAPGSLLLLCEQLGLPATLAAALQAPSGPAAAAAQAQAPPVASTSPELPGEVTALVSEVFEHAAGPALAAEVVAFLRRQRLTSLGDFEFLELPWLERELVPLGLSPLLLNKFVQLGRRRAVAAGGAGAAATCTAAAVGGRTAADAAPRLIL</sequence>
<evidence type="ECO:0000256" key="1">
    <source>
        <dbReference type="SAM" id="MobiDB-lite"/>
    </source>
</evidence>
<feature type="region of interest" description="Disordered" evidence="1">
    <location>
        <begin position="415"/>
        <end position="442"/>
    </location>
</feature>
<evidence type="ECO:0000313" key="2">
    <source>
        <dbReference type="EMBL" id="PSC69166.1"/>
    </source>
</evidence>
<comment type="caution">
    <text evidence="2">The sequence shown here is derived from an EMBL/GenBank/DDBJ whole genome shotgun (WGS) entry which is preliminary data.</text>
</comment>
<organism evidence="2 3">
    <name type="scientific">Micractinium conductrix</name>
    <dbReference type="NCBI Taxonomy" id="554055"/>
    <lineage>
        <taxon>Eukaryota</taxon>
        <taxon>Viridiplantae</taxon>
        <taxon>Chlorophyta</taxon>
        <taxon>core chlorophytes</taxon>
        <taxon>Trebouxiophyceae</taxon>
        <taxon>Chlorellales</taxon>
        <taxon>Chlorellaceae</taxon>
        <taxon>Chlorella clade</taxon>
        <taxon>Micractinium</taxon>
    </lineage>
</organism>
<dbReference type="AlphaFoldDB" id="A0A2P6V4Z9"/>
<reference evidence="2 3" key="1">
    <citation type="journal article" date="2018" name="Plant J.">
        <title>Genome sequences of Chlorella sorokiniana UTEX 1602 and Micractinium conductrix SAG 241.80: implications to maltose excretion by a green alga.</title>
        <authorList>
            <person name="Arriola M.B."/>
            <person name="Velmurugan N."/>
            <person name="Zhang Y."/>
            <person name="Plunkett M.H."/>
            <person name="Hondzo H."/>
            <person name="Barney B.M."/>
        </authorList>
    </citation>
    <scope>NUCLEOTIDE SEQUENCE [LARGE SCALE GENOMIC DNA]</scope>
    <source>
        <strain evidence="2 3">SAG 241.80</strain>
    </source>
</reference>
<feature type="compositionally biased region" description="Low complexity" evidence="1">
    <location>
        <begin position="340"/>
        <end position="366"/>
    </location>
</feature>
<gene>
    <name evidence="2" type="ORF">C2E20_7306</name>
</gene>
<feature type="compositionally biased region" description="Polar residues" evidence="1">
    <location>
        <begin position="19"/>
        <end position="33"/>
    </location>
</feature>
<keyword evidence="3" id="KW-1185">Reference proteome</keyword>